<dbReference type="EMBL" id="QKKF02003085">
    <property type="protein sequence ID" value="RZF47838.1"/>
    <property type="molecule type" value="Genomic_DNA"/>
</dbReference>
<accession>A0A482XQW8</accession>
<reference evidence="2 3" key="1">
    <citation type="journal article" date="2017" name="Gigascience">
        <title>Genome sequence of the small brown planthopper, Laodelphax striatellus.</title>
        <authorList>
            <person name="Zhu J."/>
            <person name="Jiang F."/>
            <person name="Wang X."/>
            <person name="Yang P."/>
            <person name="Bao Y."/>
            <person name="Zhao W."/>
            <person name="Wang W."/>
            <person name="Lu H."/>
            <person name="Wang Q."/>
            <person name="Cui N."/>
            <person name="Li J."/>
            <person name="Chen X."/>
            <person name="Luo L."/>
            <person name="Yu J."/>
            <person name="Kang L."/>
            <person name="Cui F."/>
        </authorList>
    </citation>
    <scope>NUCLEOTIDE SEQUENCE [LARGE SCALE GENOMIC DNA]</scope>
    <source>
        <strain evidence="2">Lst14</strain>
    </source>
</reference>
<evidence type="ECO:0000256" key="1">
    <source>
        <dbReference type="SAM" id="MobiDB-lite"/>
    </source>
</evidence>
<dbReference type="AlphaFoldDB" id="A0A482XQW8"/>
<gene>
    <name evidence="2" type="ORF">LSTR_LSTR015542</name>
</gene>
<sequence length="551" mass="61848">MTTKMRINERSLPARFGPDSLTGNGNTNQRKGSLMKRKVKQTLDIIDLCNAPVQKEVGVIPDDEDEIKRDIPTSKSYIDAVSTNTPLLRAVMKSRSCVFCRVSERIQDDRDKVGLEEAIERKCRALQVRSDKFIAAALSTALDSLDNVGYLEYYAASHNQNQHALNGNISYNSGDTVDRSEIISEVTKKAWDNPSINEVPRVSASALLEQADNRFSNIAYVNDLNFGSWSVTLQGTAHNLFIDVDEFTAADEYAGMRLGEMQGDEGDEEEVAVPPLDLDNHADWMLLVAAALGVEAKEPIGVEEPLWFGIGWRKGVEQGRLVRTKLGTDIEEQISDKDQQGPLTNDRRPQNILHPCACTPQLCEMLIKNMQNSKNNWRTLGVKVALYDDLRNEVFSQPTGVDYAIAKRESPHTERFLIPDDKLFGFKAFMISARYLKAVIRVGSRIPVAPIGAAARGRNPRPREYIRLDDPSNIIIGLDASPDLDVEMALWVVLHLDYPLAATADFFSVQQIGEDEPKRMVFLRNLSYVSMRDPRRWIIFVVSSDAIRLDY</sequence>
<dbReference type="OrthoDB" id="7490454at2759"/>
<organism evidence="2 3">
    <name type="scientific">Laodelphax striatellus</name>
    <name type="common">Small brown planthopper</name>
    <name type="synonym">Delphax striatella</name>
    <dbReference type="NCBI Taxonomy" id="195883"/>
    <lineage>
        <taxon>Eukaryota</taxon>
        <taxon>Metazoa</taxon>
        <taxon>Ecdysozoa</taxon>
        <taxon>Arthropoda</taxon>
        <taxon>Hexapoda</taxon>
        <taxon>Insecta</taxon>
        <taxon>Pterygota</taxon>
        <taxon>Neoptera</taxon>
        <taxon>Paraneoptera</taxon>
        <taxon>Hemiptera</taxon>
        <taxon>Auchenorrhyncha</taxon>
        <taxon>Fulgoroidea</taxon>
        <taxon>Delphacidae</taxon>
        <taxon>Criomorphinae</taxon>
        <taxon>Laodelphax</taxon>
    </lineage>
</organism>
<dbReference type="InParanoid" id="A0A482XQW8"/>
<evidence type="ECO:0000313" key="2">
    <source>
        <dbReference type="EMBL" id="RZF47838.1"/>
    </source>
</evidence>
<dbReference type="Proteomes" id="UP000291343">
    <property type="component" value="Unassembled WGS sequence"/>
</dbReference>
<dbReference type="STRING" id="195883.A0A482XQW8"/>
<feature type="region of interest" description="Disordered" evidence="1">
    <location>
        <begin position="1"/>
        <end position="34"/>
    </location>
</feature>
<proteinExistence type="predicted"/>
<name>A0A482XQW8_LAOST</name>
<comment type="caution">
    <text evidence="2">The sequence shown here is derived from an EMBL/GenBank/DDBJ whole genome shotgun (WGS) entry which is preliminary data.</text>
</comment>
<keyword evidence="3" id="KW-1185">Reference proteome</keyword>
<protein>
    <submittedName>
        <fullName evidence="2">Uncharacterized protein</fullName>
    </submittedName>
</protein>
<evidence type="ECO:0000313" key="3">
    <source>
        <dbReference type="Proteomes" id="UP000291343"/>
    </source>
</evidence>
<feature type="compositionally biased region" description="Polar residues" evidence="1">
    <location>
        <begin position="21"/>
        <end position="31"/>
    </location>
</feature>